<keyword evidence="2" id="KW-0808">Transferase</keyword>
<evidence type="ECO:0000313" key="3">
    <source>
        <dbReference type="Proteomes" id="UP000809621"/>
    </source>
</evidence>
<sequence>MSSNFKPQTGATNGRLWGSSAVDWSNIQEQTCAAVYHAVFEHLNIGHGTAYLDIGCGSGLATQYASARGAKVSGVDAAEKLIEIAQQRTPSGDFHISDIENLPFDDSGFSCVTGFNSFQYAGNPTAALLEAKRVALHNAQIVIMTWGEPENMEAADLVAALKPLLPTPPPGTPGPFALSNKDLLKGFVSDAGLTPIDIFDVDSPWLYPDLDTAIRGLRSSGVAVKAIENSSLEAVNQAHHAALQPYVKADGSLEIGATFRCLVAKP</sequence>
<gene>
    <name evidence="2" type="ORF">JQC93_06870</name>
</gene>
<accession>A0ABS2HGA3</accession>
<dbReference type="Proteomes" id="UP000809621">
    <property type="component" value="Unassembled WGS sequence"/>
</dbReference>
<evidence type="ECO:0000313" key="2">
    <source>
        <dbReference type="EMBL" id="MBM7036131.1"/>
    </source>
</evidence>
<dbReference type="SUPFAM" id="SSF53335">
    <property type="entry name" value="S-adenosyl-L-methionine-dependent methyltransferases"/>
    <property type="match status" value="1"/>
</dbReference>
<dbReference type="PANTHER" id="PTHR43591">
    <property type="entry name" value="METHYLTRANSFERASE"/>
    <property type="match status" value="1"/>
</dbReference>
<dbReference type="EMBL" id="JAFEUM010000002">
    <property type="protein sequence ID" value="MBM7036131.1"/>
    <property type="molecule type" value="Genomic_DNA"/>
</dbReference>
<organism evidence="2 3">
    <name type="scientific">Vibrio ulleungensis</name>
    <dbReference type="NCBI Taxonomy" id="2807619"/>
    <lineage>
        <taxon>Bacteria</taxon>
        <taxon>Pseudomonadati</taxon>
        <taxon>Pseudomonadota</taxon>
        <taxon>Gammaproteobacteria</taxon>
        <taxon>Vibrionales</taxon>
        <taxon>Vibrionaceae</taxon>
        <taxon>Vibrio</taxon>
    </lineage>
</organism>
<feature type="domain" description="Methyltransferase type 11" evidence="1">
    <location>
        <begin position="52"/>
        <end position="142"/>
    </location>
</feature>
<keyword evidence="2" id="KW-0489">Methyltransferase</keyword>
<proteinExistence type="predicted"/>
<evidence type="ECO:0000259" key="1">
    <source>
        <dbReference type="Pfam" id="PF08241"/>
    </source>
</evidence>
<dbReference type="GO" id="GO:0008168">
    <property type="term" value="F:methyltransferase activity"/>
    <property type="evidence" value="ECO:0007669"/>
    <property type="project" value="UniProtKB-KW"/>
</dbReference>
<dbReference type="InterPro" id="IPR029063">
    <property type="entry name" value="SAM-dependent_MTases_sf"/>
</dbReference>
<protein>
    <submittedName>
        <fullName evidence="2">Class I SAM-dependent methyltransferase</fullName>
    </submittedName>
</protein>
<dbReference type="PANTHER" id="PTHR43591:SF110">
    <property type="entry name" value="RHODANESE DOMAIN-CONTAINING PROTEIN"/>
    <property type="match status" value="1"/>
</dbReference>
<dbReference type="Gene3D" id="3.40.50.150">
    <property type="entry name" value="Vaccinia Virus protein VP39"/>
    <property type="match status" value="1"/>
</dbReference>
<name>A0ABS2HGA3_9VIBR</name>
<comment type="caution">
    <text evidence="2">The sequence shown here is derived from an EMBL/GenBank/DDBJ whole genome shotgun (WGS) entry which is preliminary data.</text>
</comment>
<dbReference type="Pfam" id="PF08241">
    <property type="entry name" value="Methyltransf_11"/>
    <property type="match status" value="1"/>
</dbReference>
<dbReference type="RefSeq" id="WP_205157730.1">
    <property type="nucleotide sequence ID" value="NZ_JAFEUM010000002.1"/>
</dbReference>
<reference evidence="2 3" key="1">
    <citation type="submission" date="2021-02" db="EMBL/GenBank/DDBJ databases">
        <authorList>
            <person name="Park J.-S."/>
        </authorList>
    </citation>
    <scope>NUCLEOTIDE SEQUENCE [LARGE SCALE GENOMIC DNA]</scope>
    <source>
        <strain evidence="2 3">188UL20-2</strain>
    </source>
</reference>
<dbReference type="CDD" id="cd02440">
    <property type="entry name" value="AdoMet_MTases"/>
    <property type="match status" value="1"/>
</dbReference>
<keyword evidence="3" id="KW-1185">Reference proteome</keyword>
<dbReference type="GO" id="GO:0032259">
    <property type="term" value="P:methylation"/>
    <property type="evidence" value="ECO:0007669"/>
    <property type="project" value="UniProtKB-KW"/>
</dbReference>
<dbReference type="InterPro" id="IPR013216">
    <property type="entry name" value="Methyltransf_11"/>
</dbReference>